<accession>A0A917EX69</accession>
<name>A0A917EX69_9MICO</name>
<evidence type="ECO:0000313" key="2">
    <source>
        <dbReference type="Proteomes" id="UP000598775"/>
    </source>
</evidence>
<dbReference type="EMBL" id="BMGP01000004">
    <property type="protein sequence ID" value="GGF29928.1"/>
    <property type="molecule type" value="Genomic_DNA"/>
</dbReference>
<reference evidence="1 2" key="1">
    <citation type="journal article" date="2014" name="Int. J. Syst. Evol. Microbiol.">
        <title>Complete genome sequence of Corynebacterium casei LMG S-19264T (=DSM 44701T), isolated from a smear-ripened cheese.</title>
        <authorList>
            <consortium name="US DOE Joint Genome Institute (JGI-PGF)"/>
            <person name="Walter F."/>
            <person name="Albersmeier A."/>
            <person name="Kalinowski J."/>
            <person name="Ruckert C."/>
        </authorList>
    </citation>
    <scope>NUCLEOTIDE SEQUENCE [LARGE SCALE GENOMIC DNA]</scope>
    <source>
        <strain evidence="1 2">CGMCC 1.12976</strain>
    </source>
</reference>
<dbReference type="RefSeq" id="WP_188678560.1">
    <property type="nucleotide sequence ID" value="NZ_BMGP01000004.1"/>
</dbReference>
<sequence length="74" mass="8128">MTAKLSVSLSDNDVEYIDELARDHSGNRSAVIHDLVRIAREMRAVRDYAAANDEWIASTESRAWDAAAHDGIGA</sequence>
<organism evidence="1 2">
    <name type="scientific">Subtercola lobariae</name>
    <dbReference type="NCBI Taxonomy" id="1588641"/>
    <lineage>
        <taxon>Bacteria</taxon>
        <taxon>Bacillati</taxon>
        <taxon>Actinomycetota</taxon>
        <taxon>Actinomycetes</taxon>
        <taxon>Micrococcales</taxon>
        <taxon>Microbacteriaceae</taxon>
        <taxon>Subtercola</taxon>
    </lineage>
</organism>
<dbReference type="Proteomes" id="UP000598775">
    <property type="component" value="Unassembled WGS sequence"/>
</dbReference>
<proteinExistence type="predicted"/>
<keyword evidence="2" id="KW-1185">Reference proteome</keyword>
<evidence type="ECO:0008006" key="3">
    <source>
        <dbReference type="Google" id="ProtNLM"/>
    </source>
</evidence>
<evidence type="ECO:0000313" key="1">
    <source>
        <dbReference type="EMBL" id="GGF29928.1"/>
    </source>
</evidence>
<comment type="caution">
    <text evidence="1">The sequence shown here is derived from an EMBL/GenBank/DDBJ whole genome shotgun (WGS) entry which is preliminary data.</text>
</comment>
<dbReference type="AlphaFoldDB" id="A0A917EX69"/>
<gene>
    <name evidence="1" type="ORF">GCM10011399_23870</name>
</gene>
<protein>
    <recommendedName>
        <fullName evidence="3">Antitoxin</fullName>
    </recommendedName>
</protein>